<evidence type="ECO:0000256" key="9">
    <source>
        <dbReference type="HAMAP-Rule" id="MF_01808"/>
    </source>
</evidence>
<dbReference type="InterPro" id="IPR010998">
    <property type="entry name" value="Integrase_recombinase_N"/>
</dbReference>
<dbReference type="InterPro" id="IPR044068">
    <property type="entry name" value="CB"/>
</dbReference>
<dbReference type="Pfam" id="PF00589">
    <property type="entry name" value="Phage_integrase"/>
    <property type="match status" value="1"/>
</dbReference>
<feature type="active site" evidence="9">
    <location>
        <position position="266"/>
    </location>
</feature>
<sequence length="320" mass="34614">MAHAHKPILAPVGDEVELTGPWADALRRFSAHLALERHDSPHTVRAYLSDLHEFALFACRCGIGSPQGVTLAGLRRWLGEQQASGAATATIARRAGAARVFFRWSTRESITASDPAQTLRSPKIGRRLPETLTQEDARELLDAATAKAAESEGPLGVRDVAILEVLYGSGIRVSELCGLDLGDVDEQRGLLRVLGKGDKQRSVPLGQPGLRALARWRSVRPQLCAPASGMAVFLGARGSRIDPRVVRRVVHESLRGVPQAPDVGPHGLRHAMATHLLEGGADLRSVQEMLGHASLATTQIYTHVSDERLRAAYRQAHPRA</sequence>
<dbReference type="Proteomes" id="UP000198815">
    <property type="component" value="Unassembled WGS sequence"/>
</dbReference>
<dbReference type="NCBIfam" id="NF001399">
    <property type="entry name" value="PRK00283.1"/>
    <property type="match status" value="1"/>
</dbReference>
<feature type="active site" evidence="9">
    <location>
        <position position="292"/>
    </location>
</feature>
<dbReference type="InterPro" id="IPR023009">
    <property type="entry name" value="Tyrosine_recombinase_XerC/XerD"/>
</dbReference>
<evidence type="ECO:0000256" key="6">
    <source>
        <dbReference type="ARBA" id="ARBA00023125"/>
    </source>
</evidence>
<dbReference type="Gene3D" id="1.10.443.10">
    <property type="entry name" value="Intergrase catalytic core"/>
    <property type="match status" value="1"/>
</dbReference>
<comment type="subcellular location">
    <subcellularLocation>
        <location evidence="1 9">Cytoplasm</location>
    </subcellularLocation>
</comment>
<accession>A0A1H9PM79</accession>
<name>A0A1H9PM79_9ACTN</name>
<feature type="active site" evidence="9">
    <location>
        <position position="269"/>
    </location>
</feature>
<dbReference type="GO" id="GO:0003677">
    <property type="term" value="F:DNA binding"/>
    <property type="evidence" value="ECO:0007669"/>
    <property type="project" value="UniProtKB-UniRule"/>
</dbReference>
<keyword evidence="2 9" id="KW-0963">Cytoplasm</keyword>
<keyword evidence="5 9" id="KW-0229">DNA integration</keyword>
<feature type="domain" description="Core-binding (CB)" evidence="11">
    <location>
        <begin position="20"/>
        <end position="106"/>
    </location>
</feature>
<dbReference type="STRING" id="64702.SAMN05443377_101149"/>
<keyword evidence="8 9" id="KW-0131">Cell cycle</keyword>
<dbReference type="Gene3D" id="1.10.150.130">
    <property type="match status" value="1"/>
</dbReference>
<protein>
    <recommendedName>
        <fullName evidence="9">Tyrosine recombinase XerC</fullName>
    </recommendedName>
</protein>
<dbReference type="HAMAP" id="MF_01808">
    <property type="entry name" value="Recomb_XerC_XerD"/>
    <property type="match status" value="1"/>
</dbReference>
<evidence type="ECO:0000256" key="2">
    <source>
        <dbReference type="ARBA" id="ARBA00022490"/>
    </source>
</evidence>
<dbReference type="InterPro" id="IPR050090">
    <property type="entry name" value="Tyrosine_recombinase_XerCD"/>
</dbReference>
<dbReference type="RefSeq" id="WP_091966651.1">
    <property type="nucleotide sequence ID" value="NZ_FOGZ01000001.1"/>
</dbReference>
<evidence type="ECO:0000256" key="7">
    <source>
        <dbReference type="ARBA" id="ARBA00023172"/>
    </source>
</evidence>
<dbReference type="SUPFAM" id="SSF56349">
    <property type="entry name" value="DNA breaking-rejoining enzymes"/>
    <property type="match status" value="1"/>
</dbReference>
<evidence type="ECO:0000313" key="13">
    <source>
        <dbReference type="Proteomes" id="UP000198815"/>
    </source>
</evidence>
<feature type="active site" description="O-(3'-phospho-DNA)-tyrosine intermediate" evidence="9">
    <location>
        <position position="301"/>
    </location>
</feature>
<reference evidence="13" key="1">
    <citation type="submission" date="2016-10" db="EMBL/GenBank/DDBJ databases">
        <authorList>
            <person name="Varghese N."/>
            <person name="Submissions S."/>
        </authorList>
    </citation>
    <scope>NUCLEOTIDE SEQUENCE [LARGE SCALE GENOMIC DNA]</scope>
    <source>
        <strain evidence="13">DSM 16859</strain>
    </source>
</reference>
<dbReference type="EMBL" id="FOGZ01000001">
    <property type="protein sequence ID" value="SER49426.1"/>
    <property type="molecule type" value="Genomic_DNA"/>
</dbReference>
<dbReference type="InterPro" id="IPR011010">
    <property type="entry name" value="DNA_brk_join_enz"/>
</dbReference>
<dbReference type="GO" id="GO:0005737">
    <property type="term" value="C:cytoplasm"/>
    <property type="evidence" value="ECO:0007669"/>
    <property type="project" value="UniProtKB-SubCell"/>
</dbReference>
<dbReference type="GO" id="GO:0006313">
    <property type="term" value="P:DNA transposition"/>
    <property type="evidence" value="ECO:0007669"/>
    <property type="project" value="UniProtKB-UniRule"/>
</dbReference>
<dbReference type="GO" id="GO:0051301">
    <property type="term" value="P:cell division"/>
    <property type="evidence" value="ECO:0007669"/>
    <property type="project" value="UniProtKB-KW"/>
</dbReference>
<dbReference type="SUPFAM" id="SSF47823">
    <property type="entry name" value="lambda integrase-like, N-terminal domain"/>
    <property type="match status" value="1"/>
</dbReference>
<dbReference type="PROSITE" id="PS51900">
    <property type="entry name" value="CB"/>
    <property type="match status" value="1"/>
</dbReference>
<dbReference type="InterPro" id="IPR004107">
    <property type="entry name" value="Integrase_SAM-like_N"/>
</dbReference>
<feature type="active site" evidence="9">
    <location>
        <position position="196"/>
    </location>
</feature>
<dbReference type="PROSITE" id="PS51898">
    <property type="entry name" value="TYR_RECOMBINASE"/>
    <property type="match status" value="1"/>
</dbReference>
<comment type="function">
    <text evidence="9">Site-specific tyrosine recombinase, which acts by catalyzing the cutting and rejoining of the recombining DNA molecules. The XerC-XerD complex is essential to convert dimers of the bacterial chromosome into monomers to permit their segregation at cell division. It also contributes to the segregational stability of plasmids.</text>
</comment>
<keyword evidence="4 9" id="KW-0159">Chromosome partition</keyword>
<evidence type="ECO:0000313" key="12">
    <source>
        <dbReference type="EMBL" id="SER49426.1"/>
    </source>
</evidence>
<evidence type="ECO:0000256" key="1">
    <source>
        <dbReference type="ARBA" id="ARBA00004496"/>
    </source>
</evidence>
<evidence type="ECO:0000256" key="3">
    <source>
        <dbReference type="ARBA" id="ARBA00022618"/>
    </source>
</evidence>
<comment type="similarity">
    <text evidence="9">Belongs to the 'phage' integrase family. XerC subfamily.</text>
</comment>
<dbReference type="InterPro" id="IPR013762">
    <property type="entry name" value="Integrase-like_cat_sf"/>
</dbReference>
<dbReference type="GO" id="GO:0009037">
    <property type="term" value="F:tyrosine-based site-specific recombinase activity"/>
    <property type="evidence" value="ECO:0007669"/>
    <property type="project" value="UniProtKB-UniRule"/>
</dbReference>
<keyword evidence="13" id="KW-1185">Reference proteome</keyword>
<evidence type="ECO:0000256" key="8">
    <source>
        <dbReference type="ARBA" id="ARBA00023306"/>
    </source>
</evidence>
<dbReference type="InterPro" id="IPR002104">
    <property type="entry name" value="Integrase_catalytic"/>
</dbReference>
<comment type="subunit">
    <text evidence="9">Forms a cyclic heterotetrameric complex composed of two molecules of XerC and two molecules of XerD.</text>
</comment>
<feature type="domain" description="Tyr recombinase" evidence="10">
    <location>
        <begin position="127"/>
        <end position="314"/>
    </location>
</feature>
<dbReference type="PANTHER" id="PTHR30349">
    <property type="entry name" value="PHAGE INTEGRASE-RELATED"/>
    <property type="match status" value="1"/>
</dbReference>
<dbReference type="AlphaFoldDB" id="A0A1H9PM79"/>
<dbReference type="PANTHER" id="PTHR30349:SF77">
    <property type="entry name" value="TYROSINE RECOMBINASE XERC"/>
    <property type="match status" value="1"/>
</dbReference>
<organism evidence="12 13">
    <name type="scientific">Propionibacterium cyclohexanicum</name>
    <dbReference type="NCBI Taxonomy" id="64702"/>
    <lineage>
        <taxon>Bacteria</taxon>
        <taxon>Bacillati</taxon>
        <taxon>Actinomycetota</taxon>
        <taxon>Actinomycetes</taxon>
        <taxon>Propionibacteriales</taxon>
        <taxon>Propionibacteriaceae</taxon>
        <taxon>Propionibacterium</taxon>
    </lineage>
</organism>
<dbReference type="CDD" id="cd00798">
    <property type="entry name" value="INT_XerDC_C"/>
    <property type="match status" value="1"/>
</dbReference>
<keyword evidence="3 9" id="KW-0132">Cell division</keyword>
<dbReference type="Pfam" id="PF02899">
    <property type="entry name" value="Phage_int_SAM_1"/>
    <property type="match status" value="1"/>
</dbReference>
<gene>
    <name evidence="9" type="primary">xerC</name>
    <name evidence="12" type="ORF">SAMN05443377_101149</name>
</gene>
<evidence type="ECO:0000256" key="5">
    <source>
        <dbReference type="ARBA" id="ARBA00022908"/>
    </source>
</evidence>
<proteinExistence type="inferred from homology"/>
<dbReference type="OrthoDB" id="9801717at2"/>
<evidence type="ECO:0000256" key="4">
    <source>
        <dbReference type="ARBA" id="ARBA00022829"/>
    </source>
</evidence>
<feature type="active site" evidence="9">
    <location>
        <position position="172"/>
    </location>
</feature>
<evidence type="ECO:0000259" key="11">
    <source>
        <dbReference type="PROSITE" id="PS51900"/>
    </source>
</evidence>
<evidence type="ECO:0000259" key="10">
    <source>
        <dbReference type="PROSITE" id="PS51898"/>
    </source>
</evidence>
<keyword evidence="7 9" id="KW-0233">DNA recombination</keyword>
<keyword evidence="6 9" id="KW-0238">DNA-binding</keyword>
<dbReference type="GO" id="GO:0007059">
    <property type="term" value="P:chromosome segregation"/>
    <property type="evidence" value="ECO:0007669"/>
    <property type="project" value="UniProtKB-UniRule"/>
</dbReference>